<feature type="transmembrane region" description="Helical" evidence="6">
    <location>
        <begin position="364"/>
        <end position="382"/>
    </location>
</feature>
<dbReference type="InterPro" id="IPR050586">
    <property type="entry name" value="CPA3_Na-H_Antiporter_D"/>
</dbReference>
<evidence type="ECO:0000313" key="7">
    <source>
        <dbReference type="EMBL" id="QDV31916.1"/>
    </source>
</evidence>
<dbReference type="GO" id="GO:0005886">
    <property type="term" value="C:plasma membrane"/>
    <property type="evidence" value="ECO:0007669"/>
    <property type="project" value="UniProtKB-SubCell"/>
</dbReference>
<evidence type="ECO:0000256" key="2">
    <source>
        <dbReference type="ARBA" id="ARBA00022475"/>
    </source>
</evidence>
<evidence type="ECO:0000256" key="3">
    <source>
        <dbReference type="ARBA" id="ARBA00022692"/>
    </source>
</evidence>
<feature type="transmembrane region" description="Helical" evidence="6">
    <location>
        <begin position="464"/>
        <end position="485"/>
    </location>
</feature>
<accession>A0A518GTK2</accession>
<evidence type="ECO:0000256" key="1">
    <source>
        <dbReference type="ARBA" id="ARBA00004651"/>
    </source>
</evidence>
<feature type="transmembrane region" description="Helical" evidence="6">
    <location>
        <begin position="6"/>
        <end position="30"/>
    </location>
</feature>
<feature type="transmembrane region" description="Helical" evidence="6">
    <location>
        <begin position="231"/>
        <end position="251"/>
    </location>
</feature>
<feature type="transmembrane region" description="Helical" evidence="6">
    <location>
        <begin position="320"/>
        <end position="344"/>
    </location>
</feature>
<dbReference type="PANTHER" id="PTHR42703:SF1">
    <property type="entry name" value="NA(+)_H(+) ANTIPORTER SUBUNIT D1"/>
    <property type="match status" value="1"/>
</dbReference>
<name>A0A518GTK2_9PLAN</name>
<gene>
    <name evidence="7" type="ORF">Spb1_38630</name>
</gene>
<keyword evidence="5 6" id="KW-0472">Membrane</keyword>
<protein>
    <submittedName>
        <fullName evidence="7">NADH:ubiquinone oxidoreductase subunit M</fullName>
    </submittedName>
</protein>
<keyword evidence="3 6" id="KW-0812">Transmembrane</keyword>
<feature type="transmembrane region" description="Helical" evidence="6">
    <location>
        <begin position="554"/>
        <end position="576"/>
    </location>
</feature>
<dbReference type="KEGG" id="peh:Spb1_38630"/>
<feature type="transmembrane region" description="Helical" evidence="6">
    <location>
        <begin position="497"/>
        <end position="518"/>
    </location>
</feature>
<dbReference type="RefSeq" id="WP_145303592.1">
    <property type="nucleotide sequence ID" value="NZ_CP036299.1"/>
</dbReference>
<dbReference type="EMBL" id="CP036299">
    <property type="protein sequence ID" value="QDV31916.1"/>
    <property type="molecule type" value="Genomic_DNA"/>
</dbReference>
<sequence length="578" mass="63214">MPEWLFLMALLASLLPLVGILFLLVTKVWPASAGGVRRMLPLLPWFNVSLWFVALLCAARWHGSGLTASESGSFWKWATTFLVVDGSLTDSSMTQRSSGDGIAGWDELNHWISSDDFSWLMVFGLSLLVALISSIEKARYTTFSEQPSSPIGRRSDDGAEHRWLVIFCVQTCWTWNWLATDWRWSLFSFDVGWLVGLWGLMIERKVAHANAAGLAVAVSGRESKSELTSTLIWQGVASLCLMLALLLLSAISSPLKADLVPVAPPAEYRWSELINQIAQWNRQNEMSSRVWSTTSGMVLFLLGLGIWIRAGLFPMHGWWGLLVTGQSLPLTILLTSGLAMSSLWYVSTVLVPLFASHGQGLPGWWGGVALCGALWMACLAISQSDLRKIVGYTVLAVQQLGMVARCIGVGGETVGDVAVLLVLGSLLSGAVMLLLLHHLESQYVSRELDAWGGLSRNIPRWSRMLGVAGWLLAGGLPGAIGLGMWQLSGLLMNESTWWVAGVLVSWMILISTLLNLVLKLLWGRERVPALPELEAKGINQGQSQAIRVDRVDDLSLGTFLAMTMAALASVGLIWLIEC</sequence>
<evidence type="ECO:0000256" key="4">
    <source>
        <dbReference type="ARBA" id="ARBA00022989"/>
    </source>
</evidence>
<keyword evidence="4 6" id="KW-1133">Transmembrane helix</keyword>
<dbReference type="OrthoDB" id="209133at2"/>
<feature type="transmembrane region" description="Helical" evidence="6">
    <location>
        <begin position="184"/>
        <end position="202"/>
    </location>
</feature>
<evidence type="ECO:0000256" key="5">
    <source>
        <dbReference type="ARBA" id="ARBA00023136"/>
    </source>
</evidence>
<keyword evidence="8" id="KW-1185">Reference proteome</keyword>
<proteinExistence type="predicted"/>
<reference evidence="7 8" key="1">
    <citation type="submission" date="2019-02" db="EMBL/GenBank/DDBJ databases">
        <title>Deep-cultivation of Planctomycetes and their phenomic and genomic characterization uncovers novel biology.</title>
        <authorList>
            <person name="Wiegand S."/>
            <person name="Jogler M."/>
            <person name="Boedeker C."/>
            <person name="Pinto D."/>
            <person name="Vollmers J."/>
            <person name="Rivas-Marin E."/>
            <person name="Kohn T."/>
            <person name="Peeters S.H."/>
            <person name="Heuer A."/>
            <person name="Rast P."/>
            <person name="Oberbeckmann S."/>
            <person name="Bunk B."/>
            <person name="Jeske O."/>
            <person name="Meyerdierks A."/>
            <person name="Storesund J.E."/>
            <person name="Kallscheuer N."/>
            <person name="Luecker S."/>
            <person name="Lage O.M."/>
            <person name="Pohl T."/>
            <person name="Merkel B.J."/>
            <person name="Hornburger P."/>
            <person name="Mueller R.-W."/>
            <person name="Bruemmer F."/>
            <person name="Labrenz M."/>
            <person name="Spormann A.M."/>
            <person name="Op den Camp H."/>
            <person name="Overmann J."/>
            <person name="Amann R."/>
            <person name="Jetten M.S.M."/>
            <person name="Mascher T."/>
            <person name="Medema M.H."/>
            <person name="Devos D.P."/>
            <person name="Kaster A.-K."/>
            <person name="Ovreas L."/>
            <person name="Rohde M."/>
            <person name="Galperin M.Y."/>
            <person name="Jogler C."/>
        </authorList>
    </citation>
    <scope>NUCLEOTIDE SEQUENCE [LARGE SCALE GENOMIC DNA]</scope>
    <source>
        <strain evidence="7 8">Spb1</strain>
    </source>
</reference>
<feature type="transmembrane region" description="Helical" evidence="6">
    <location>
        <begin position="117"/>
        <end position="135"/>
    </location>
</feature>
<feature type="transmembrane region" description="Helical" evidence="6">
    <location>
        <begin position="42"/>
        <end position="61"/>
    </location>
</feature>
<dbReference type="AlphaFoldDB" id="A0A518GTK2"/>
<keyword evidence="7" id="KW-0830">Ubiquinone</keyword>
<evidence type="ECO:0000313" key="8">
    <source>
        <dbReference type="Proteomes" id="UP000315349"/>
    </source>
</evidence>
<feature type="transmembrane region" description="Helical" evidence="6">
    <location>
        <begin position="417"/>
        <end position="436"/>
    </location>
</feature>
<feature type="transmembrane region" description="Helical" evidence="6">
    <location>
        <begin position="290"/>
        <end position="308"/>
    </location>
</feature>
<evidence type="ECO:0000256" key="6">
    <source>
        <dbReference type="SAM" id="Phobius"/>
    </source>
</evidence>
<dbReference type="Proteomes" id="UP000315349">
    <property type="component" value="Chromosome"/>
</dbReference>
<comment type="subcellular location">
    <subcellularLocation>
        <location evidence="1">Cell membrane</location>
        <topology evidence="1">Multi-pass membrane protein</topology>
    </subcellularLocation>
</comment>
<organism evidence="7 8">
    <name type="scientific">Planctopirus ephydatiae</name>
    <dbReference type="NCBI Taxonomy" id="2528019"/>
    <lineage>
        <taxon>Bacteria</taxon>
        <taxon>Pseudomonadati</taxon>
        <taxon>Planctomycetota</taxon>
        <taxon>Planctomycetia</taxon>
        <taxon>Planctomycetales</taxon>
        <taxon>Planctomycetaceae</taxon>
        <taxon>Planctopirus</taxon>
    </lineage>
</organism>
<keyword evidence="2" id="KW-1003">Cell membrane</keyword>
<dbReference type="PANTHER" id="PTHR42703">
    <property type="entry name" value="NADH DEHYDROGENASE"/>
    <property type="match status" value="1"/>
</dbReference>